<protein>
    <submittedName>
        <fullName evidence="2">Uncharacterized protein</fullName>
    </submittedName>
</protein>
<gene>
    <name evidence="2" type="ORF">NKR19_g3271</name>
</gene>
<organism evidence="2 3">
    <name type="scientific">Coniochaeta hoffmannii</name>
    <dbReference type="NCBI Taxonomy" id="91930"/>
    <lineage>
        <taxon>Eukaryota</taxon>
        <taxon>Fungi</taxon>
        <taxon>Dikarya</taxon>
        <taxon>Ascomycota</taxon>
        <taxon>Pezizomycotina</taxon>
        <taxon>Sordariomycetes</taxon>
        <taxon>Sordariomycetidae</taxon>
        <taxon>Coniochaetales</taxon>
        <taxon>Coniochaetaceae</taxon>
        <taxon>Coniochaeta</taxon>
    </lineage>
</organism>
<evidence type="ECO:0000313" key="2">
    <source>
        <dbReference type="EMBL" id="KAJ9158482.1"/>
    </source>
</evidence>
<proteinExistence type="predicted"/>
<evidence type="ECO:0000313" key="3">
    <source>
        <dbReference type="Proteomes" id="UP001174691"/>
    </source>
</evidence>
<comment type="caution">
    <text evidence="2">The sequence shown here is derived from an EMBL/GenBank/DDBJ whole genome shotgun (WGS) entry which is preliminary data.</text>
</comment>
<dbReference type="EMBL" id="JANBVN010000035">
    <property type="protein sequence ID" value="KAJ9158482.1"/>
    <property type="molecule type" value="Genomic_DNA"/>
</dbReference>
<dbReference type="AlphaFoldDB" id="A0AA38S407"/>
<sequence length="395" mass="43412">MAEVWHTGHCKLTIEFREAVGSMDAEWISAWGRICTDVVLFAQNASTTDFFAMIIRLAQAQGDFGNPGLAPYDFIDFLDDIGCFAEAEYLEIKMQDKLHFWYPCRKLIFNGPNSDPAKNPSTRAPAGEPSPAPPLGGTPASTEDSIGLGDGGRIDFAQTEPGAPEHQDATEPQEEAPTATEQMEAVVEQPTITLPEDPMVATEEERLTASEGEQATNSIPENLMSSIEDSMPEQKTEPASQAAEMTPQEKEAGEEAAKAAKAEKVAAFEKMPLDAYRASLILQQPNLYPTPTVEELIDLQEPGYHVDYVTNTIVETKAQNNFLVDHLAGMLQNWGREYDPKLNLRLGVVLPHKLELFPVKDGDYITIWIWNDGAQDEAKGALGHYQARRPLGPPA</sequence>
<accession>A0AA38S407</accession>
<keyword evidence="3" id="KW-1185">Reference proteome</keyword>
<name>A0AA38S407_9PEZI</name>
<dbReference type="Proteomes" id="UP001174691">
    <property type="component" value="Unassembled WGS sequence"/>
</dbReference>
<reference evidence="2" key="1">
    <citation type="submission" date="2022-07" db="EMBL/GenBank/DDBJ databases">
        <title>Fungi with potential for degradation of polypropylene.</title>
        <authorList>
            <person name="Gostincar C."/>
        </authorList>
    </citation>
    <scope>NUCLEOTIDE SEQUENCE</scope>
    <source>
        <strain evidence="2">EXF-13287</strain>
    </source>
</reference>
<evidence type="ECO:0000256" key="1">
    <source>
        <dbReference type="SAM" id="MobiDB-lite"/>
    </source>
</evidence>
<feature type="region of interest" description="Disordered" evidence="1">
    <location>
        <begin position="113"/>
        <end position="254"/>
    </location>
</feature>
<feature type="compositionally biased region" description="Polar residues" evidence="1">
    <location>
        <begin position="211"/>
        <end position="228"/>
    </location>
</feature>